<organism evidence="9 10">
    <name type="scientific">Papio anubis</name>
    <name type="common">Olive baboon</name>
    <dbReference type="NCBI Taxonomy" id="9555"/>
    <lineage>
        <taxon>Eukaryota</taxon>
        <taxon>Metazoa</taxon>
        <taxon>Chordata</taxon>
        <taxon>Craniata</taxon>
        <taxon>Vertebrata</taxon>
        <taxon>Euteleostomi</taxon>
        <taxon>Mammalia</taxon>
        <taxon>Eutheria</taxon>
        <taxon>Euarchontoglires</taxon>
        <taxon>Primates</taxon>
        <taxon>Haplorrhini</taxon>
        <taxon>Catarrhini</taxon>
        <taxon>Cercopithecidae</taxon>
        <taxon>Cercopithecinae</taxon>
        <taxon>Papio</taxon>
    </lineage>
</organism>
<dbReference type="AlphaFoldDB" id="A0A8I5NWQ8"/>
<dbReference type="GeneTree" id="ENSGT00390000012496"/>
<keyword evidence="10" id="KW-1185">Reference proteome</keyword>
<feature type="transmembrane region" description="Helical" evidence="8">
    <location>
        <begin position="148"/>
        <end position="167"/>
    </location>
</feature>
<reference evidence="9" key="2">
    <citation type="submission" date="2025-08" db="UniProtKB">
        <authorList>
            <consortium name="Ensembl"/>
        </authorList>
    </citation>
    <scope>IDENTIFICATION</scope>
</reference>
<keyword evidence="3 8" id="KW-0812">Transmembrane</keyword>
<dbReference type="InterPro" id="IPR009539">
    <property type="entry name" value="VANGL"/>
</dbReference>
<dbReference type="Proteomes" id="UP000028761">
    <property type="component" value="Chromosome 1"/>
</dbReference>
<keyword evidence="2" id="KW-1003">Cell membrane</keyword>
<evidence type="ECO:0000256" key="2">
    <source>
        <dbReference type="ARBA" id="ARBA00022475"/>
    </source>
</evidence>
<dbReference type="PANTHER" id="PTHR20886">
    <property type="entry name" value="VANG-LIKE PROTEIN"/>
    <property type="match status" value="1"/>
</dbReference>
<protein>
    <submittedName>
        <fullName evidence="9">VANGL planar cell polarity protein 2</fullName>
    </submittedName>
</protein>
<keyword evidence="5 8" id="KW-0472">Membrane</keyword>
<feature type="transmembrane region" description="Helical" evidence="8">
    <location>
        <begin position="107"/>
        <end position="128"/>
    </location>
</feature>
<reference evidence="9" key="3">
    <citation type="submission" date="2025-09" db="UniProtKB">
        <authorList>
            <consortium name="Ensembl"/>
        </authorList>
    </citation>
    <scope>IDENTIFICATION</scope>
</reference>
<evidence type="ECO:0000256" key="4">
    <source>
        <dbReference type="ARBA" id="ARBA00022989"/>
    </source>
</evidence>
<keyword evidence="4 8" id="KW-1133">Transmembrane helix</keyword>
<comment type="similarity">
    <text evidence="6">Belongs to the Vang family.</text>
</comment>
<evidence type="ECO:0000256" key="1">
    <source>
        <dbReference type="ARBA" id="ARBA00004651"/>
    </source>
</evidence>
<evidence type="ECO:0000256" key="6">
    <source>
        <dbReference type="ARBA" id="ARBA00025718"/>
    </source>
</evidence>
<name>A0A8I5NWQ8_PAPAN</name>
<dbReference type="Pfam" id="PF06638">
    <property type="entry name" value="Strabismus"/>
    <property type="match status" value="1"/>
</dbReference>
<feature type="transmembrane region" description="Helical" evidence="8">
    <location>
        <begin position="218"/>
        <end position="239"/>
    </location>
</feature>
<reference evidence="9 10" key="1">
    <citation type="submission" date="2012-03" db="EMBL/GenBank/DDBJ databases">
        <title>Whole Genome Assembly of Papio anubis.</title>
        <authorList>
            <person name="Liu Y.L."/>
            <person name="Abraham K.A."/>
            <person name="Akbar H.A."/>
            <person name="Ali S.A."/>
            <person name="Anosike U.A."/>
            <person name="Aqrawi P.A."/>
            <person name="Arias F.A."/>
            <person name="Attaway T.A."/>
            <person name="Awwad R.A."/>
            <person name="Babu C.B."/>
            <person name="Bandaranaike D.B."/>
            <person name="Battles P.B."/>
            <person name="Bell A.B."/>
            <person name="Beltran B.B."/>
            <person name="Berhane-Mersha D.B."/>
            <person name="Bess C.B."/>
            <person name="Bickham C.B."/>
            <person name="Bolden T.B."/>
            <person name="Carter K.C."/>
            <person name="Chau D.C."/>
            <person name="Chavez A.C."/>
            <person name="Clerc-Blankenburg K.C."/>
            <person name="Coyle M.C."/>
            <person name="Dao M.D."/>
            <person name="Davila M.L.D."/>
            <person name="Davy-Carroll L.D."/>
            <person name="Denson S.D."/>
            <person name="Dinh H.D."/>
            <person name="Fernandez S.F."/>
            <person name="Fernando P.F."/>
            <person name="Forbes L.F."/>
            <person name="Francis C.F."/>
            <person name="Francisco L.F."/>
            <person name="Fu Q.F."/>
            <person name="Garcia-Iii R.G."/>
            <person name="Garrett T.G."/>
            <person name="Gross S.G."/>
            <person name="Gubbala S.G."/>
            <person name="Hirani K.H."/>
            <person name="Hogues M.H."/>
            <person name="Hollins B.H."/>
            <person name="Jackson L.J."/>
            <person name="Javaid M.J."/>
            <person name="Jhangiani S.J."/>
            <person name="Johnson A.J."/>
            <person name="Johnson B.J."/>
            <person name="Jones J.J."/>
            <person name="Joshi V.J."/>
            <person name="Kalu J.K."/>
            <person name="Khan N.K."/>
            <person name="Korchina V.K."/>
            <person name="Kovar C.K."/>
            <person name="Lago L.L."/>
            <person name="Lara F.L."/>
            <person name="Le T.-K.L."/>
            <person name="Lee S.L."/>
            <person name="Legall-Iii F.L."/>
            <person name="Lemon S.L."/>
            <person name="Liu J.L."/>
            <person name="Liu Y.-S.L."/>
            <person name="Liyanage D.L."/>
            <person name="Lopez J.L."/>
            <person name="Lorensuhewa L.L."/>
            <person name="Mata R.M."/>
            <person name="Mathew T.M."/>
            <person name="Mercado C.M."/>
            <person name="Mercado I.M."/>
            <person name="Morales K.M."/>
            <person name="Morgan M.M."/>
            <person name="Munidasa M.M."/>
            <person name="Ngo D.N."/>
            <person name="Nguyen L.N."/>
            <person name="Nguyen T.N."/>
            <person name="Nguyen N.N."/>
            <person name="Obregon M.O."/>
            <person name="Okwuonu G.O."/>
            <person name="Ongeri F.O."/>
            <person name="Onwere C.O."/>
            <person name="Osifeso I.O."/>
            <person name="Parra A.P."/>
            <person name="Patil S.P."/>
            <person name="Perez A.P."/>
            <person name="Perez Y.P."/>
            <person name="Pham C.P."/>
            <person name="Pu L.-L.P."/>
            <person name="Puazo M.P."/>
            <person name="Quiroz J.Q."/>
            <person name="Rouhana J.R."/>
            <person name="Ruiz M.R."/>
            <person name="Ruiz S.-J.R."/>
            <person name="Saada N.S."/>
            <person name="Santibanez J.S."/>
            <person name="Scheel M.S."/>
            <person name="Schneider B.S."/>
            <person name="Simmons D.S."/>
            <person name="Sisson I.S."/>
            <person name="Tang L.-Y.T."/>
            <person name="Thornton R.T."/>
            <person name="Tisius J.T."/>
            <person name="Toledanes G.T."/>
            <person name="Trejos Z.T."/>
            <person name="Usmani K.U."/>
            <person name="Varghese R.V."/>
            <person name="Vattathil S.V."/>
            <person name="Vee V.V."/>
            <person name="Walker D.W."/>
            <person name="Weissenberger G.W."/>
            <person name="White C.W."/>
            <person name="Williams A.W."/>
            <person name="Woodworth J.W."/>
            <person name="Wright R.W."/>
            <person name="Zhu Y.Z."/>
            <person name="Han Y.H."/>
            <person name="Newsham I.N."/>
            <person name="Nazareth L.N."/>
            <person name="Worley K.W."/>
            <person name="Muzny D.M."/>
            <person name="Rogers J.R."/>
            <person name="Gibbs R.G."/>
        </authorList>
    </citation>
    <scope>NUCLEOTIDE SEQUENCE [LARGE SCALE GENOMIC DNA]</scope>
</reference>
<feature type="transmembrane region" description="Helical" evidence="8">
    <location>
        <begin position="371"/>
        <end position="391"/>
    </location>
</feature>
<comment type="subcellular location">
    <subcellularLocation>
        <location evidence="1">Cell membrane</location>
        <topology evidence="1">Multi-pass membrane protein</topology>
    </subcellularLocation>
</comment>
<gene>
    <name evidence="9" type="primary">VANGL2</name>
</gene>
<evidence type="ECO:0000313" key="9">
    <source>
        <dbReference type="Ensembl" id="ENSPANP00000054942.1"/>
    </source>
</evidence>
<feature type="compositionally biased region" description="Low complexity" evidence="7">
    <location>
        <begin position="69"/>
        <end position="81"/>
    </location>
</feature>
<dbReference type="GO" id="GO:0005886">
    <property type="term" value="C:plasma membrane"/>
    <property type="evidence" value="ECO:0007669"/>
    <property type="project" value="UniProtKB-SubCell"/>
</dbReference>
<evidence type="ECO:0000256" key="8">
    <source>
        <dbReference type="SAM" id="Phobius"/>
    </source>
</evidence>
<sequence>MDTESQYSGYSYKSGHSRSSRKHRDRRDRHRSKSRDGSRGDKSVTIQAPGEPLLDNESTRGDERDDNWGETTTVVTGTSEHSISHDDLTRIAKDMEDSVPLDCSRHLGVAAGATLALLSFLTPLAFLLLPPLLWREELEPCGTACEGLFISVAFKLLILLLGSWALFFRRPKASLPRVFVLRALLMVLVFLLVVSYWLFYGVRILDARERSYQGVVQFAVSLVDALLFVHYLAVVLLELRQLQPQFTLKVVRSTDGASRFYNVGHLSIQRVAVWILEKYYHDFPVYNPALLNLPKSVLAKKVSGFKVYSLGEGEQPCSSALPCLFPSRTPSSRLSLTLRPLLFPFLSLCSSCFCSVTSLDSRWLSCSSYLLSLYAMACPLIWLLSISHQPWSKPFSSWSCRTPCTGEEHLQDSCASSAFLFAFLWPLPEVARRVGIRRYCWVVGTASSGHVRLLSPELLEWEERPHSDVTISSILFLCRKQHQQLHWPVSGCDRSGSSEAGQQSQ</sequence>
<dbReference type="Ensembl" id="ENSPANT00000071536.1">
    <property type="protein sequence ID" value="ENSPANP00000054942.1"/>
    <property type="gene ID" value="ENSPANG00000030817.2"/>
</dbReference>
<proteinExistence type="inferred from homology"/>
<feature type="transmembrane region" description="Helical" evidence="8">
    <location>
        <begin position="179"/>
        <end position="198"/>
    </location>
</feature>
<evidence type="ECO:0000256" key="3">
    <source>
        <dbReference type="ARBA" id="ARBA00022692"/>
    </source>
</evidence>
<feature type="compositionally biased region" description="Basic and acidic residues" evidence="7">
    <location>
        <begin position="57"/>
        <end position="67"/>
    </location>
</feature>
<evidence type="ECO:0000256" key="7">
    <source>
        <dbReference type="SAM" id="MobiDB-lite"/>
    </source>
</evidence>
<evidence type="ECO:0000313" key="10">
    <source>
        <dbReference type="Proteomes" id="UP000028761"/>
    </source>
</evidence>
<feature type="region of interest" description="Disordered" evidence="7">
    <location>
        <begin position="1"/>
        <end position="81"/>
    </location>
</feature>
<evidence type="ECO:0000256" key="5">
    <source>
        <dbReference type="ARBA" id="ARBA00023136"/>
    </source>
</evidence>
<accession>A0A8I5NWQ8</accession>
<feature type="compositionally biased region" description="Basic residues" evidence="7">
    <location>
        <begin position="15"/>
        <end position="33"/>
    </location>
</feature>